<dbReference type="Proteomes" id="UP000233762">
    <property type="component" value="Unassembled WGS sequence"/>
</dbReference>
<dbReference type="EMBL" id="PCGZ01000011">
    <property type="protein sequence ID" value="PKU88476.1"/>
    <property type="molecule type" value="Genomic_DNA"/>
</dbReference>
<evidence type="ECO:0000313" key="1">
    <source>
        <dbReference type="EMBL" id="PKU88476.1"/>
    </source>
</evidence>
<dbReference type="EMBL" id="PCHH01000002">
    <property type="protein sequence ID" value="PKV04150.1"/>
    <property type="molecule type" value="Genomic_DNA"/>
</dbReference>
<sequence length="95" mass="10565">MHRGTTPDDLLLEKFVKILEDHKRYKEAELLDATAIAGEFAAGFDFAMLACKASGIVPPTHLIHEIMSSPWFEKDSYADDICQELLRRGGSSVTP</sequence>
<protein>
    <submittedName>
        <fullName evidence="2">Uncharacterized protein</fullName>
    </submittedName>
</protein>
<evidence type="ECO:0000313" key="4">
    <source>
        <dbReference type="Proteomes" id="UP000233762"/>
    </source>
</evidence>
<evidence type="ECO:0000313" key="2">
    <source>
        <dbReference type="EMBL" id="PKV04150.1"/>
    </source>
</evidence>
<gene>
    <name evidence="1" type="ORF">CQR46_1577</name>
    <name evidence="2" type="ORF">CQR50_1062</name>
</gene>
<dbReference type="Proteomes" id="UP000233730">
    <property type="component" value="Unassembled WGS sequence"/>
</dbReference>
<accession>A0A2N3R5T7</accession>
<organism evidence="2 4">
    <name type="scientific">Bifidobacterium pseudolongum subsp. globosum</name>
    <dbReference type="NCBI Taxonomy" id="1690"/>
    <lineage>
        <taxon>Bacteria</taxon>
        <taxon>Bacillati</taxon>
        <taxon>Actinomycetota</taxon>
        <taxon>Actinomycetes</taxon>
        <taxon>Bifidobacteriales</taxon>
        <taxon>Bifidobacteriaceae</taxon>
        <taxon>Bifidobacterium</taxon>
    </lineage>
</organism>
<evidence type="ECO:0000313" key="3">
    <source>
        <dbReference type="Proteomes" id="UP000233730"/>
    </source>
</evidence>
<reference evidence="3 4" key="1">
    <citation type="submission" date="2017-10" db="EMBL/GenBank/DDBJ databases">
        <title>Bifidobacterium genomics.</title>
        <authorList>
            <person name="Lugli G.A."/>
            <person name="Milani C."/>
            <person name="Mancabelli L."/>
        </authorList>
    </citation>
    <scope>NUCLEOTIDE SEQUENCE [LARGE SCALE GENOMIC DNA]</scope>
    <source>
        <strain evidence="2 4">1520B</strain>
        <strain evidence="1 3">1524B</strain>
    </source>
</reference>
<proteinExistence type="predicted"/>
<dbReference type="AlphaFoldDB" id="A0A2N3R5T7"/>
<comment type="caution">
    <text evidence="2">The sequence shown here is derived from an EMBL/GenBank/DDBJ whole genome shotgun (WGS) entry which is preliminary data.</text>
</comment>
<dbReference type="RefSeq" id="WP_101398896.1">
    <property type="nucleotide sequence ID" value="NZ_PCGZ01000011.1"/>
</dbReference>
<name>A0A2N3R5T7_9BIFI</name>